<dbReference type="EMBL" id="KR029610">
    <property type="protein sequence ID" value="AKH48852.1"/>
    <property type="molecule type" value="Genomic_DNA"/>
</dbReference>
<dbReference type="InterPro" id="IPR002298">
    <property type="entry name" value="DNA_polymerase_A"/>
</dbReference>
<dbReference type="SUPFAM" id="SSF53098">
    <property type="entry name" value="Ribonuclease H-like"/>
    <property type="match status" value="1"/>
</dbReference>
<accession>A0A0F7LBZ0</accession>
<dbReference type="PANTHER" id="PTHR10133">
    <property type="entry name" value="DNA POLYMERASE I"/>
    <property type="match status" value="1"/>
</dbReference>
<reference evidence="2" key="2">
    <citation type="submission" date="2015-03" db="EMBL/GenBank/DDBJ databases">
        <authorList>
            <person name="Chow C.-E.T."/>
            <person name="Winget D.M."/>
            <person name="White R.A.III."/>
            <person name="Hallam S.J."/>
            <person name="Suttle C.A."/>
        </authorList>
    </citation>
    <scope>NUCLEOTIDE SEQUENCE</scope>
    <source>
        <strain evidence="2">Oxic3_4</strain>
    </source>
</reference>
<dbReference type="SUPFAM" id="SSF56672">
    <property type="entry name" value="DNA/RNA polymerases"/>
    <property type="match status" value="1"/>
</dbReference>
<dbReference type="InterPro" id="IPR012337">
    <property type="entry name" value="RNaseH-like_sf"/>
</dbReference>
<protein>
    <recommendedName>
        <fullName evidence="1">DNA-directed DNA polymerase family A palm domain-containing protein</fullName>
    </recommendedName>
</protein>
<dbReference type="Gene3D" id="3.30.70.370">
    <property type="match status" value="2"/>
</dbReference>
<evidence type="ECO:0000259" key="1">
    <source>
        <dbReference type="SMART" id="SM00482"/>
    </source>
</evidence>
<dbReference type="Gene3D" id="1.20.1060.10">
    <property type="entry name" value="Taq DNA Polymerase, Chain T, domain 4"/>
    <property type="match status" value="1"/>
</dbReference>
<reference evidence="2" key="1">
    <citation type="journal article" date="2015" name="Front. Microbiol.">
        <title>Combining genomic sequencing methods to explore viral diversity and reveal potential virus-host interactions.</title>
        <authorList>
            <person name="Chow C.E."/>
            <person name="Winget D.M."/>
            <person name="White R.A.III."/>
            <person name="Hallam S.J."/>
            <person name="Suttle C.A."/>
        </authorList>
    </citation>
    <scope>NUCLEOTIDE SEQUENCE</scope>
    <source>
        <strain evidence="2">Oxic3_4</strain>
    </source>
</reference>
<dbReference type="GO" id="GO:0003887">
    <property type="term" value="F:DNA-directed DNA polymerase activity"/>
    <property type="evidence" value="ECO:0007669"/>
    <property type="project" value="InterPro"/>
</dbReference>
<organism evidence="2">
    <name type="scientific">uncultured marine virus</name>
    <dbReference type="NCBI Taxonomy" id="186617"/>
    <lineage>
        <taxon>Viruses</taxon>
        <taxon>environmental samples</taxon>
    </lineage>
</organism>
<dbReference type="GO" id="GO:0003677">
    <property type="term" value="F:DNA binding"/>
    <property type="evidence" value="ECO:0007669"/>
    <property type="project" value="InterPro"/>
</dbReference>
<dbReference type="SMART" id="SM00482">
    <property type="entry name" value="POLAc"/>
    <property type="match status" value="1"/>
</dbReference>
<dbReference type="GO" id="GO:0006261">
    <property type="term" value="P:DNA-templated DNA replication"/>
    <property type="evidence" value="ECO:0007669"/>
    <property type="project" value="InterPro"/>
</dbReference>
<feature type="domain" description="DNA-directed DNA polymerase family A palm" evidence="1">
    <location>
        <begin position="354"/>
        <end position="545"/>
    </location>
</feature>
<dbReference type="InterPro" id="IPR001098">
    <property type="entry name" value="DNA-dir_DNA_pol_A_palm_dom"/>
</dbReference>
<dbReference type="InterPro" id="IPR043502">
    <property type="entry name" value="DNA/RNA_pol_sf"/>
</dbReference>
<dbReference type="PANTHER" id="PTHR10133:SF62">
    <property type="entry name" value="DNA POLYMERASE THETA"/>
    <property type="match status" value="1"/>
</dbReference>
<sequence>MKLAFDIESNGLLRDVSTVHCVVAQDVDTNKVYRFGPTQIDEALELLQSADTLIGHNIIGYDYQALREVYPSFKFKGKSIDTLILSRLLFTDILDRDFRSRPANMPAQLYGRHSLESWGHRLGVHKSEFGKSLNGDWSTYSPEMLDYCEADVVVSVALYRMFAPKLEQYAKSIETEHKVAELMTWQESEGYPFDIKAAQQLESTLRTELDSLSELMRDRFLFVDGGGMTPKRDNKTRFYHKDAPFCKLKDFNPTSRHHIAWSFQTFRDWTPTDFTATGTPRIDEETLMSMGTEESLAFGRILNLQKNLGQLSDGKNAWLKLVDKTSRIHHACMLNTNTGRQSHMKPNLAQVPSAHEYRALFTPGDGRVQVGSDASGLELRCLGHYLSAFDGGKFAKEVVEGDIHTALAEIYGTDRKSGKGVTYCLIYGGGDTKLGSTAGAGRSEATKKGKLIRKRIMDGLDGFAALSKAVKERAKTGVLKGLDGRPIRLQGKDHAALNYLLQSAGAVICKLWVIRSHELLQEAGVDYYPLAFVHDEIQLSVAPQDVERAETLLTLAMKDIEHELKFRCALDSEAQHGSSWADCH</sequence>
<dbReference type="Gene3D" id="3.30.420.10">
    <property type="entry name" value="Ribonuclease H-like superfamily/Ribonuclease H"/>
    <property type="match status" value="1"/>
</dbReference>
<proteinExistence type="predicted"/>
<dbReference type="Pfam" id="PF00476">
    <property type="entry name" value="DNA_pol_A"/>
    <property type="match status" value="1"/>
</dbReference>
<name>A0A0F7LBZ0_9VIRU</name>
<dbReference type="InterPro" id="IPR036397">
    <property type="entry name" value="RNaseH_sf"/>
</dbReference>
<dbReference type="GO" id="GO:0006302">
    <property type="term" value="P:double-strand break repair"/>
    <property type="evidence" value="ECO:0007669"/>
    <property type="project" value="TreeGrafter"/>
</dbReference>
<evidence type="ECO:0000313" key="2">
    <source>
        <dbReference type="EMBL" id="AKH48852.1"/>
    </source>
</evidence>